<evidence type="ECO:0000256" key="10">
    <source>
        <dbReference type="RuleBase" id="RU362071"/>
    </source>
</evidence>
<keyword evidence="8 10" id="KW-0975">Bacterial flagellum</keyword>
<comment type="subcellular location">
    <subcellularLocation>
        <location evidence="10">Cell membrane</location>
        <topology evidence="10">Multi-pass membrane protein</topology>
    </subcellularLocation>
    <subcellularLocation>
        <location evidence="10">Bacterial flagellum basal body</location>
    </subcellularLocation>
</comment>
<keyword evidence="11" id="KW-0969">Cilium</keyword>
<keyword evidence="4 10" id="KW-1003">Cell membrane</keyword>
<keyword evidence="7 10" id="KW-0472">Membrane</keyword>
<dbReference type="STRING" id="1601833.SAMN05518684_102251"/>
<dbReference type="AlphaFoldDB" id="A0A1H9QKB3"/>
<keyword evidence="12" id="KW-1185">Reference proteome</keyword>
<protein>
    <recommendedName>
        <fullName evidence="3 9">Flagellar biosynthetic protein FliR</fullName>
    </recommendedName>
</protein>
<evidence type="ECO:0000256" key="4">
    <source>
        <dbReference type="ARBA" id="ARBA00022475"/>
    </source>
</evidence>
<keyword evidence="11" id="KW-0282">Flagellum</keyword>
<evidence type="ECO:0000256" key="7">
    <source>
        <dbReference type="ARBA" id="ARBA00023136"/>
    </source>
</evidence>
<feature type="transmembrane region" description="Helical" evidence="10">
    <location>
        <begin position="187"/>
        <end position="205"/>
    </location>
</feature>
<dbReference type="InterPro" id="IPR002010">
    <property type="entry name" value="T3SS_IM_R"/>
</dbReference>
<keyword evidence="6 10" id="KW-1133">Transmembrane helix</keyword>
<dbReference type="PRINTS" id="PR00953">
    <property type="entry name" value="TYPE3IMRPROT"/>
</dbReference>
<evidence type="ECO:0000256" key="9">
    <source>
        <dbReference type="NCBIfam" id="TIGR01400"/>
    </source>
</evidence>
<dbReference type="InterPro" id="IPR006303">
    <property type="entry name" value="FliR"/>
</dbReference>
<proteinExistence type="inferred from homology"/>
<keyword evidence="11" id="KW-0966">Cell projection</keyword>
<dbReference type="PANTHER" id="PTHR30065">
    <property type="entry name" value="FLAGELLAR BIOSYNTHETIC PROTEIN FLIR"/>
    <property type="match status" value="1"/>
</dbReference>
<dbReference type="GO" id="GO:0005886">
    <property type="term" value="C:plasma membrane"/>
    <property type="evidence" value="ECO:0007669"/>
    <property type="project" value="UniProtKB-SubCell"/>
</dbReference>
<evidence type="ECO:0000256" key="3">
    <source>
        <dbReference type="ARBA" id="ARBA00021717"/>
    </source>
</evidence>
<dbReference type="GO" id="GO:0009425">
    <property type="term" value="C:bacterial-type flagellum basal body"/>
    <property type="evidence" value="ECO:0007669"/>
    <property type="project" value="UniProtKB-SubCell"/>
</dbReference>
<feature type="transmembrane region" description="Helical" evidence="10">
    <location>
        <begin position="64"/>
        <end position="89"/>
    </location>
</feature>
<gene>
    <name evidence="11" type="ORF">SAMN05518684_102251</name>
</gene>
<dbReference type="GO" id="GO:0006605">
    <property type="term" value="P:protein targeting"/>
    <property type="evidence" value="ECO:0007669"/>
    <property type="project" value="UniProtKB-UniRule"/>
</dbReference>
<dbReference type="OrthoDB" id="9807748at2"/>
<comment type="function">
    <text evidence="1 10">Role in flagellar biosynthesis.</text>
</comment>
<dbReference type="NCBIfam" id="TIGR01400">
    <property type="entry name" value="fliR"/>
    <property type="match status" value="1"/>
</dbReference>
<comment type="similarity">
    <text evidence="2 10">Belongs to the FliR/MopE/SpaR family.</text>
</comment>
<evidence type="ECO:0000256" key="2">
    <source>
        <dbReference type="ARBA" id="ARBA00009772"/>
    </source>
</evidence>
<evidence type="ECO:0000313" key="11">
    <source>
        <dbReference type="EMBL" id="SER60309.1"/>
    </source>
</evidence>
<evidence type="ECO:0000256" key="8">
    <source>
        <dbReference type="ARBA" id="ARBA00023143"/>
    </source>
</evidence>
<dbReference type="Proteomes" id="UP000198571">
    <property type="component" value="Unassembled WGS sequence"/>
</dbReference>
<feature type="transmembrane region" description="Helical" evidence="10">
    <location>
        <begin position="122"/>
        <end position="140"/>
    </location>
</feature>
<sequence>MAEIFEWFPAYMLILVRLSAFFMTLPFFSYQNIPGQLKIGMAVFMSWIIFFTGDWPVFEVNYEFFLLIIKEALVGLTVGLIATILLYAIQVAGGLIDLKLGFMIANVIDPQTGAQSPLIGSYLYTFSLLFILASNAHHLLLDGVYYSYQFVPLDQLFLPFGEYAVIEHIIVSFNTMFIIAFQMSMPIVGSIFLVDVALGMIARTVPQVNVFVVGLPLKIFLGLIVMVLTMAPFFILVQNLVETLTLAMRTLMELYGGV</sequence>
<feature type="transmembrane region" description="Helical" evidence="10">
    <location>
        <begin position="6"/>
        <end position="27"/>
    </location>
</feature>
<reference evidence="12" key="1">
    <citation type="submission" date="2016-10" db="EMBL/GenBank/DDBJ databases">
        <authorList>
            <person name="Varghese N."/>
            <person name="Submissions S."/>
        </authorList>
    </citation>
    <scope>NUCLEOTIDE SEQUENCE [LARGE SCALE GENOMIC DNA]</scope>
    <source>
        <strain evidence="12">S9</strain>
    </source>
</reference>
<dbReference type="RefSeq" id="WP_093047579.1">
    <property type="nucleotide sequence ID" value="NZ_FOGT01000002.1"/>
</dbReference>
<dbReference type="GO" id="GO:0044780">
    <property type="term" value="P:bacterial-type flagellum assembly"/>
    <property type="evidence" value="ECO:0007669"/>
    <property type="project" value="UniProtKB-UniRule"/>
</dbReference>
<evidence type="ECO:0000256" key="5">
    <source>
        <dbReference type="ARBA" id="ARBA00022692"/>
    </source>
</evidence>
<feature type="transmembrane region" description="Helical" evidence="10">
    <location>
        <begin position="39"/>
        <end position="58"/>
    </location>
</feature>
<evidence type="ECO:0000256" key="1">
    <source>
        <dbReference type="ARBA" id="ARBA00002578"/>
    </source>
</evidence>
<organism evidence="11 12">
    <name type="scientific">Salipaludibacillus aurantiacus</name>
    <dbReference type="NCBI Taxonomy" id="1601833"/>
    <lineage>
        <taxon>Bacteria</taxon>
        <taxon>Bacillati</taxon>
        <taxon>Bacillota</taxon>
        <taxon>Bacilli</taxon>
        <taxon>Bacillales</taxon>
        <taxon>Bacillaceae</taxon>
    </lineage>
</organism>
<accession>A0A1H9QKB3</accession>
<dbReference type="EMBL" id="FOGT01000002">
    <property type="protein sequence ID" value="SER60309.1"/>
    <property type="molecule type" value="Genomic_DNA"/>
</dbReference>
<dbReference type="Pfam" id="PF01311">
    <property type="entry name" value="Bac_export_1"/>
    <property type="match status" value="1"/>
</dbReference>
<evidence type="ECO:0000256" key="6">
    <source>
        <dbReference type="ARBA" id="ARBA00022989"/>
    </source>
</evidence>
<keyword evidence="5 10" id="KW-0812">Transmembrane</keyword>
<feature type="transmembrane region" description="Helical" evidence="10">
    <location>
        <begin position="217"/>
        <end position="241"/>
    </location>
</feature>
<evidence type="ECO:0000313" key="12">
    <source>
        <dbReference type="Proteomes" id="UP000198571"/>
    </source>
</evidence>
<dbReference type="PANTHER" id="PTHR30065:SF1">
    <property type="entry name" value="SURFACE PRESENTATION OF ANTIGENS PROTEIN SPAR"/>
    <property type="match status" value="1"/>
</dbReference>
<name>A0A1H9QKB3_9BACI</name>